<dbReference type="Proteomes" id="UP000886879">
    <property type="component" value="Unassembled WGS sequence"/>
</dbReference>
<dbReference type="Gene3D" id="3.40.50.1000">
    <property type="entry name" value="HAD superfamily/HAD-like"/>
    <property type="match status" value="1"/>
</dbReference>
<reference evidence="1" key="1">
    <citation type="submission" date="2020-10" db="EMBL/GenBank/DDBJ databases">
        <authorList>
            <person name="Gilroy R."/>
        </authorList>
    </citation>
    <scope>NUCLEOTIDE SEQUENCE</scope>
    <source>
        <strain evidence="1">ChiGjej2B2-12916</strain>
    </source>
</reference>
<dbReference type="Pfam" id="PF08282">
    <property type="entry name" value="Hydrolase_3"/>
    <property type="match status" value="1"/>
</dbReference>
<dbReference type="GO" id="GO:0000287">
    <property type="term" value="F:magnesium ion binding"/>
    <property type="evidence" value="ECO:0007669"/>
    <property type="project" value="TreeGrafter"/>
</dbReference>
<proteinExistence type="predicted"/>
<dbReference type="PROSITE" id="PS01229">
    <property type="entry name" value="COF_2"/>
    <property type="match status" value="1"/>
</dbReference>
<dbReference type="InterPro" id="IPR023214">
    <property type="entry name" value="HAD_sf"/>
</dbReference>
<dbReference type="PANTHER" id="PTHR10000">
    <property type="entry name" value="PHOSPHOSERINE PHOSPHATASE"/>
    <property type="match status" value="1"/>
</dbReference>
<dbReference type="PANTHER" id="PTHR10000:SF8">
    <property type="entry name" value="HAD SUPERFAMILY HYDROLASE-LIKE, TYPE 3"/>
    <property type="match status" value="1"/>
</dbReference>
<dbReference type="GO" id="GO:0016791">
    <property type="term" value="F:phosphatase activity"/>
    <property type="evidence" value="ECO:0007669"/>
    <property type="project" value="TreeGrafter"/>
</dbReference>
<dbReference type="InterPro" id="IPR036412">
    <property type="entry name" value="HAD-like_sf"/>
</dbReference>
<evidence type="ECO:0000313" key="2">
    <source>
        <dbReference type="Proteomes" id="UP000886879"/>
    </source>
</evidence>
<gene>
    <name evidence="1" type="ORF">IAD31_06170</name>
</gene>
<accession>A0A9D0YST8</accession>
<dbReference type="EMBL" id="DVFO01000062">
    <property type="protein sequence ID" value="HIQ61165.1"/>
    <property type="molecule type" value="Genomic_DNA"/>
</dbReference>
<comment type="caution">
    <text evidence="1">The sequence shown here is derived from an EMBL/GenBank/DDBJ whole genome shotgun (WGS) entry which is preliminary data.</text>
</comment>
<name>A0A9D0YST8_9FIRM</name>
<dbReference type="NCBIfam" id="TIGR01484">
    <property type="entry name" value="HAD-SF-IIB"/>
    <property type="match status" value="1"/>
</dbReference>
<organism evidence="1 2">
    <name type="scientific">Candidatus Enterenecus faecium</name>
    <dbReference type="NCBI Taxonomy" id="2840780"/>
    <lineage>
        <taxon>Bacteria</taxon>
        <taxon>Bacillati</taxon>
        <taxon>Bacillota</taxon>
        <taxon>Clostridia</taxon>
        <taxon>Eubacteriales</taxon>
        <taxon>Candidatus Enterenecus</taxon>
    </lineage>
</organism>
<dbReference type="GO" id="GO:0005829">
    <property type="term" value="C:cytosol"/>
    <property type="evidence" value="ECO:0007669"/>
    <property type="project" value="TreeGrafter"/>
</dbReference>
<protein>
    <submittedName>
        <fullName evidence="1">HAD family phosphatase</fullName>
    </submittedName>
</protein>
<dbReference type="InterPro" id="IPR006379">
    <property type="entry name" value="HAD-SF_hydro_IIB"/>
</dbReference>
<reference evidence="1" key="2">
    <citation type="journal article" date="2021" name="PeerJ">
        <title>Extensive microbial diversity within the chicken gut microbiome revealed by metagenomics and culture.</title>
        <authorList>
            <person name="Gilroy R."/>
            <person name="Ravi A."/>
            <person name="Getino M."/>
            <person name="Pursley I."/>
            <person name="Horton D.L."/>
            <person name="Alikhan N.F."/>
            <person name="Baker D."/>
            <person name="Gharbi K."/>
            <person name="Hall N."/>
            <person name="Watson M."/>
            <person name="Adriaenssens E.M."/>
            <person name="Foster-Nyarko E."/>
            <person name="Jarju S."/>
            <person name="Secka A."/>
            <person name="Antonio M."/>
            <person name="Oren A."/>
            <person name="Chaudhuri R.R."/>
            <person name="La Ragione R."/>
            <person name="Hildebrand F."/>
            <person name="Pallen M.J."/>
        </authorList>
    </citation>
    <scope>NUCLEOTIDE SEQUENCE</scope>
    <source>
        <strain evidence="1">ChiGjej2B2-12916</strain>
    </source>
</reference>
<sequence>MDIQLLAMDLDGTSLQADHLSFTPRLHQALAEAHAKGVAIVPTTGRQHFLLPPPVQTGAAWENLCILCNGGEIRRIATGELLRGHYIPPEVAQAVVELAGEYHFPVELSAQGHMYLTQESWDMEQPYREFIGYHLDVVLGKRGVVVDDLVRTAHTPELNIDKINLPHIPDSLRDQVCARLDALPLNHFWSGPHTIEIAHTQSTKGNALREVCGLLDIDPAHVMAIGDSGNDLSMLQAAGFSVAMGNAAPHIQAAADAVTLPYDQDGAAIAIERYILNK</sequence>
<dbReference type="Gene3D" id="3.30.1240.10">
    <property type="match status" value="1"/>
</dbReference>
<evidence type="ECO:0000313" key="1">
    <source>
        <dbReference type="EMBL" id="HIQ61165.1"/>
    </source>
</evidence>
<dbReference type="AlphaFoldDB" id="A0A9D0YST8"/>
<dbReference type="SUPFAM" id="SSF56784">
    <property type="entry name" value="HAD-like"/>
    <property type="match status" value="1"/>
</dbReference>